<keyword evidence="1" id="KW-0732">Signal</keyword>
<comment type="caution">
    <text evidence="2">The sequence shown here is derived from an EMBL/GenBank/DDBJ whole genome shotgun (WGS) entry which is preliminary data.</text>
</comment>
<keyword evidence="3" id="KW-1185">Reference proteome</keyword>
<feature type="chain" id="PRO_5001529164" evidence="1">
    <location>
        <begin position="19"/>
        <end position="119"/>
    </location>
</feature>
<name>A0A024FX67_9STRA</name>
<evidence type="ECO:0000256" key="1">
    <source>
        <dbReference type="SAM" id="SignalP"/>
    </source>
</evidence>
<dbReference type="AlphaFoldDB" id="A0A024FX67"/>
<organism evidence="2 3">
    <name type="scientific">Albugo candida</name>
    <dbReference type="NCBI Taxonomy" id="65357"/>
    <lineage>
        <taxon>Eukaryota</taxon>
        <taxon>Sar</taxon>
        <taxon>Stramenopiles</taxon>
        <taxon>Oomycota</taxon>
        <taxon>Peronosporomycetes</taxon>
        <taxon>Albuginales</taxon>
        <taxon>Albuginaceae</taxon>
        <taxon>Albugo</taxon>
    </lineage>
</organism>
<evidence type="ECO:0000313" key="3">
    <source>
        <dbReference type="Proteomes" id="UP000053237"/>
    </source>
</evidence>
<dbReference type="Proteomes" id="UP000053237">
    <property type="component" value="Unassembled WGS sequence"/>
</dbReference>
<gene>
    <name evidence="2" type="ORF">BN9_126660</name>
</gene>
<feature type="signal peptide" evidence="1">
    <location>
        <begin position="1"/>
        <end position="18"/>
    </location>
</feature>
<proteinExistence type="predicted"/>
<sequence length="119" mass="14437">MPFSSFFFFFIIFQLIRLHERLTQTDDSLIELCVRYTFLDERQHVLRVLSHRMITTQHRQFVRYPESHIEAIESSDRITYRSDQCQTYQRLEVDIVGIFDKSIRYVMHSVFDCNQATCM</sequence>
<evidence type="ECO:0000313" key="2">
    <source>
        <dbReference type="EMBL" id="CCI11259.1"/>
    </source>
</evidence>
<dbReference type="EMBL" id="CAIX01000894">
    <property type="protein sequence ID" value="CCI11259.1"/>
    <property type="molecule type" value="Genomic_DNA"/>
</dbReference>
<dbReference type="InParanoid" id="A0A024FX67"/>
<protein>
    <submittedName>
        <fullName evidence="2">Uncharacterized protein</fullName>
    </submittedName>
</protein>
<accession>A0A024FX67</accession>
<reference evidence="2 3" key="1">
    <citation type="submission" date="2012-05" db="EMBL/GenBank/DDBJ databases">
        <title>Recombination and specialization in a pathogen metapopulation.</title>
        <authorList>
            <person name="Gardiner A."/>
            <person name="Kemen E."/>
            <person name="Schultz-Larsen T."/>
            <person name="MacLean D."/>
            <person name="Van Oosterhout C."/>
            <person name="Jones J.D.G."/>
        </authorList>
    </citation>
    <scope>NUCLEOTIDE SEQUENCE [LARGE SCALE GENOMIC DNA]</scope>
    <source>
        <strain evidence="2 3">Ac Nc2</strain>
    </source>
</reference>